<name>K2M5C1_9HYPH</name>
<dbReference type="EMBL" id="AMRM01000025">
    <property type="protein sequence ID" value="EKF17341.1"/>
    <property type="molecule type" value="Genomic_DNA"/>
</dbReference>
<sequence>MAIPFRSLPSSANWKSVHPAIAKAEFATCGRAADCSAKAVALADSVKRVKTKSFLRKLAEINVAVNRTVAYTTDRDNYGRLDFWAEPSQILRLGKGDCEDYAILKMAALNAAGIPMTSMSIVVLQDQRRALFHAVLAVSTSQGHFILDNLHDKVMKDTALGDYLPLYSMSADRSWIHGKRRGDALVAAIGALPADLAPGEGIVPAPADAAANTPGEAG</sequence>
<dbReference type="Pfam" id="PF06035">
    <property type="entry name" value="Peptidase_C93"/>
    <property type="match status" value="1"/>
</dbReference>
<dbReference type="PANTHER" id="PTHR39327">
    <property type="match status" value="1"/>
</dbReference>
<keyword evidence="2" id="KW-1185">Reference proteome</keyword>
<dbReference type="PATRIC" id="fig|391937.3.peg.3741"/>
<dbReference type="eggNOG" id="COG3672">
    <property type="taxonomic scope" value="Bacteria"/>
</dbReference>
<organism evidence="1 2">
    <name type="scientific">Nitratireductor pacificus pht-3B</name>
    <dbReference type="NCBI Taxonomy" id="391937"/>
    <lineage>
        <taxon>Bacteria</taxon>
        <taxon>Pseudomonadati</taxon>
        <taxon>Pseudomonadota</taxon>
        <taxon>Alphaproteobacteria</taxon>
        <taxon>Hyphomicrobiales</taxon>
        <taxon>Phyllobacteriaceae</taxon>
        <taxon>Nitratireductor</taxon>
    </lineage>
</organism>
<comment type="caution">
    <text evidence="1">The sequence shown here is derived from an EMBL/GenBank/DDBJ whole genome shotgun (WGS) entry which is preliminary data.</text>
</comment>
<evidence type="ECO:0000313" key="2">
    <source>
        <dbReference type="Proteomes" id="UP000006786"/>
    </source>
</evidence>
<reference evidence="1 2" key="1">
    <citation type="journal article" date="2012" name="J. Bacteriol.">
        <title>Genome Sequence of Nitratireductor pacificus Type Strain pht-3B.</title>
        <authorList>
            <person name="Lai Q."/>
            <person name="Li G."/>
            <person name="Shao Z."/>
        </authorList>
    </citation>
    <scope>NUCLEOTIDE SEQUENCE [LARGE SCALE GENOMIC DNA]</scope>
    <source>
        <strain evidence="2">pht-3B</strain>
    </source>
</reference>
<evidence type="ECO:0000313" key="1">
    <source>
        <dbReference type="EMBL" id="EKF17341.1"/>
    </source>
</evidence>
<dbReference type="InterPro" id="IPR038765">
    <property type="entry name" value="Papain-like_cys_pep_sf"/>
</dbReference>
<accession>K2M5C1</accession>
<gene>
    <name evidence="1" type="ORF">NA2_18205</name>
</gene>
<dbReference type="Proteomes" id="UP000006786">
    <property type="component" value="Unassembled WGS sequence"/>
</dbReference>
<dbReference type="InterPro" id="IPR010319">
    <property type="entry name" value="Transglutaminase-like_Cys_pept"/>
</dbReference>
<protein>
    <submittedName>
        <fullName evidence="1">Transglutaminase family protein cysteine peptidase BTLCP</fullName>
    </submittedName>
</protein>
<dbReference type="STRING" id="391937.NA2_18205"/>
<dbReference type="AlphaFoldDB" id="K2M5C1"/>
<dbReference type="Gene3D" id="3.10.620.30">
    <property type="match status" value="1"/>
</dbReference>
<dbReference type="PANTHER" id="PTHR39327:SF1">
    <property type="entry name" value="BLR5470 PROTEIN"/>
    <property type="match status" value="1"/>
</dbReference>
<dbReference type="SUPFAM" id="SSF54001">
    <property type="entry name" value="Cysteine proteinases"/>
    <property type="match status" value="1"/>
</dbReference>
<proteinExistence type="predicted"/>